<dbReference type="PROSITE" id="PS50174">
    <property type="entry name" value="G_PATCH"/>
    <property type="match status" value="1"/>
</dbReference>
<dbReference type="InterPro" id="IPR000467">
    <property type="entry name" value="G_patch_dom"/>
</dbReference>
<dbReference type="Proteomes" id="UP000076858">
    <property type="component" value="Unassembled WGS sequence"/>
</dbReference>
<organism evidence="2 3">
    <name type="scientific">Daphnia magna</name>
    <dbReference type="NCBI Taxonomy" id="35525"/>
    <lineage>
        <taxon>Eukaryota</taxon>
        <taxon>Metazoa</taxon>
        <taxon>Ecdysozoa</taxon>
        <taxon>Arthropoda</taxon>
        <taxon>Crustacea</taxon>
        <taxon>Branchiopoda</taxon>
        <taxon>Diplostraca</taxon>
        <taxon>Cladocera</taxon>
        <taxon>Anomopoda</taxon>
        <taxon>Daphniidae</taxon>
        <taxon>Daphnia</taxon>
    </lineage>
</organism>
<name>A0A0P5TR70_9CRUS</name>
<comment type="caution">
    <text evidence="2">The sequence shown here is derived from an EMBL/GenBank/DDBJ whole genome shotgun (WGS) entry which is preliminary data.</text>
</comment>
<dbReference type="InterPro" id="IPR051189">
    <property type="entry name" value="Splicing_assoc_domain"/>
</dbReference>
<dbReference type="STRING" id="35525.A0A0P5TR70"/>
<dbReference type="Pfam" id="PF01585">
    <property type="entry name" value="G-patch"/>
    <property type="match status" value="1"/>
</dbReference>
<dbReference type="PANTHER" id="PTHR14195">
    <property type="entry name" value="G PATCH DOMAIN CONTAINING PROTEIN 2"/>
    <property type="match status" value="1"/>
</dbReference>
<feature type="region of interest" description="Disordered" evidence="1">
    <location>
        <begin position="293"/>
        <end position="322"/>
    </location>
</feature>
<proteinExistence type="predicted"/>
<dbReference type="GO" id="GO:0003676">
    <property type="term" value="F:nucleic acid binding"/>
    <property type="evidence" value="ECO:0007669"/>
    <property type="project" value="InterPro"/>
</dbReference>
<dbReference type="CDD" id="cd02325">
    <property type="entry name" value="R3H"/>
    <property type="match status" value="1"/>
</dbReference>
<accession>A0A0P5TR70</accession>
<dbReference type="Gene3D" id="3.30.1370.50">
    <property type="entry name" value="R3H-like domain"/>
    <property type="match status" value="1"/>
</dbReference>
<gene>
    <name evidence="2" type="ORF">APZ42_032375</name>
</gene>
<protein>
    <submittedName>
        <fullName evidence="2">G patch domain-containing protein 2</fullName>
    </submittedName>
</protein>
<dbReference type="OrthoDB" id="6095487at2759"/>
<sequence length="604" mass="66574">MEAWSDLATALDESSVFLSRTRRASSSNNKNFNVVSKQPKQTNKGFCRRRTKSTGNIIDKAGNSSSNSEAEMEDFREQAHSSVQQTETDEGSIKEKVALSAMPSGLPFAIPCLQTSSFGALASPSRSILVKTTVQPLSVAESDSLNETASPLRPHTRRKRRFKRMAVDPEPVVHVGLELDEANSQQNLSLVGQQKSFSFSTFASSSIFAKPRQRKVKKKPVNVQKVPSIIIGKRKRNVRERSIECELEKISLNSSPDTGTASNLSAACCSAASLVVGHLNSDSMDLDMKQLEQISSSSVSGSESDPGFYTYDDGREADDEQSDWYQENGPTWGVPGNPWWERDSIPRQFRFRTAGTVGGVEELEADDTDQDDATGEEKKFQQLLKGSWQHLSDEAKDAYRLRMQKLRDRIPGREIRAGRRHLGAQRGPSFSILTSANEKLSRFLQDPAQSELRLHPMQKSERDQLSRLASLYSLQMLSEGARGLKCPVLKKTTNTMQAVRIDMDRSPSLWSDFKRQRKTPPASVTSENEAPPIDDNNIGSQILKCMGWTPGNGLGPQGTGRTSPVEAVVRPKYLGLGHGSKSNVNEITVEEVASVGAASMAMLM</sequence>
<feature type="compositionally biased region" description="Low complexity" evidence="1">
    <location>
        <begin position="25"/>
        <end position="37"/>
    </location>
</feature>
<dbReference type="SMART" id="SM00443">
    <property type="entry name" value="G_patch"/>
    <property type="match status" value="1"/>
</dbReference>
<evidence type="ECO:0000313" key="2">
    <source>
        <dbReference type="EMBL" id="KZS04641.1"/>
    </source>
</evidence>
<reference evidence="2 3" key="1">
    <citation type="submission" date="2016-03" db="EMBL/GenBank/DDBJ databases">
        <title>EvidentialGene: Evidence-directed Construction of Genes on Genomes.</title>
        <authorList>
            <person name="Gilbert D.G."/>
            <person name="Choi J.-H."/>
            <person name="Mockaitis K."/>
            <person name="Colbourne J."/>
            <person name="Pfrender M."/>
        </authorList>
    </citation>
    <scope>NUCLEOTIDE SEQUENCE [LARGE SCALE GENOMIC DNA]</scope>
    <source>
        <strain evidence="2 3">Xinb3</strain>
        <tissue evidence="2">Complete organism</tissue>
    </source>
</reference>
<dbReference type="AlphaFoldDB" id="A0A0P5TR70"/>
<dbReference type="SUPFAM" id="SSF82708">
    <property type="entry name" value="R3H domain"/>
    <property type="match status" value="1"/>
</dbReference>
<dbReference type="InterPro" id="IPR036867">
    <property type="entry name" value="R3H_dom_sf"/>
</dbReference>
<dbReference type="EMBL" id="LRGB01003110">
    <property type="protein sequence ID" value="KZS04641.1"/>
    <property type="molecule type" value="Genomic_DNA"/>
</dbReference>
<evidence type="ECO:0000313" key="3">
    <source>
        <dbReference type="Proteomes" id="UP000076858"/>
    </source>
</evidence>
<feature type="region of interest" description="Disordered" evidence="1">
    <location>
        <begin position="512"/>
        <end position="535"/>
    </location>
</feature>
<feature type="region of interest" description="Disordered" evidence="1">
    <location>
        <begin position="18"/>
        <end position="92"/>
    </location>
</feature>
<feature type="compositionally biased region" description="Low complexity" evidence="1">
    <location>
        <begin position="295"/>
        <end position="304"/>
    </location>
</feature>
<evidence type="ECO:0000256" key="1">
    <source>
        <dbReference type="SAM" id="MobiDB-lite"/>
    </source>
</evidence>
<keyword evidence="3" id="KW-1185">Reference proteome</keyword>